<evidence type="ECO:0000313" key="4">
    <source>
        <dbReference type="EMBL" id="NMW31713.1"/>
    </source>
</evidence>
<evidence type="ECO:0000256" key="3">
    <source>
        <dbReference type="PROSITE-ProRule" id="PRU00339"/>
    </source>
</evidence>
<organism evidence="4 5">
    <name type="scientific">Pontixanthobacter rizhaonensis</name>
    <dbReference type="NCBI Taxonomy" id="2730337"/>
    <lineage>
        <taxon>Bacteria</taxon>
        <taxon>Pseudomonadati</taxon>
        <taxon>Pseudomonadota</taxon>
        <taxon>Alphaproteobacteria</taxon>
        <taxon>Sphingomonadales</taxon>
        <taxon>Erythrobacteraceae</taxon>
        <taxon>Pontixanthobacter</taxon>
    </lineage>
</organism>
<dbReference type="SUPFAM" id="SSF48452">
    <property type="entry name" value="TPR-like"/>
    <property type="match status" value="3"/>
</dbReference>
<dbReference type="PROSITE" id="PS51257">
    <property type="entry name" value="PROKAR_LIPOPROTEIN"/>
    <property type="match status" value="1"/>
</dbReference>
<dbReference type="Proteomes" id="UP000561181">
    <property type="component" value="Unassembled WGS sequence"/>
</dbReference>
<name>A0A848QM15_9SPHN</name>
<dbReference type="InterPro" id="IPR011990">
    <property type="entry name" value="TPR-like_helical_dom_sf"/>
</dbReference>
<dbReference type="EMBL" id="JABCRE010000002">
    <property type="protein sequence ID" value="NMW31713.1"/>
    <property type="molecule type" value="Genomic_DNA"/>
</dbReference>
<dbReference type="AlphaFoldDB" id="A0A848QM15"/>
<protein>
    <submittedName>
        <fullName evidence="4">Tetratricopeptide repeat protein</fullName>
    </submittedName>
</protein>
<sequence length="516" mass="54975">MKNLVKSRSHALLTATVGTLLVLTAACDSTPSDPYAAAVEASEEGDLQAARLLLRQALDASPDNADAILLYGKTQLALENPEGAAEEFKKLANNPALSAEAGDLLAKAYLQSGNTKLAFETLEAGGMKSGLAYAVAVVAHLSEGEADKAVTALDQGLEKYPQSIDLKVLDAKRAYDRRDVSGARSLLTEVLEAEPHLIEARLLLGRVEMNDRELEPAKTQFEEVVRLNPWNLPAMLSLAAIARDQNDEQGAEDWINRTKEIAPGHPIGTYFAAQMAYDAGNVDQAHILVQSLGTKSAEFPALRLLRGMISAQRGQTHTAISELERFFRLGGDNTAGRIALAQQYSATGADQKAWTILQPVLQSANANAGALALGATIAGKLGRSEQANLMQRAEQAQSADPFAAAMVKAGEAMRAGKWAEADALYQDALKAGGSNSPVVLNNAANARLKTGDTEGAVTLARKAFELAPNDPIIMDTLGWSLVQIDKQSSEGRDLIRKAQQLAPGNKEIKEHLIAIS</sequence>
<dbReference type="SMART" id="SM00028">
    <property type="entry name" value="TPR"/>
    <property type="match status" value="5"/>
</dbReference>
<feature type="repeat" description="TPR" evidence="3">
    <location>
        <begin position="198"/>
        <end position="231"/>
    </location>
</feature>
<dbReference type="RefSeq" id="WP_170011432.1">
    <property type="nucleotide sequence ID" value="NZ_JABCRE010000002.1"/>
</dbReference>
<accession>A0A848QM15</accession>
<dbReference type="InterPro" id="IPR051012">
    <property type="entry name" value="CellSynth/LPSAsmb/PSIAsmb"/>
</dbReference>
<proteinExistence type="predicted"/>
<keyword evidence="2 3" id="KW-0802">TPR repeat</keyword>
<evidence type="ECO:0000313" key="5">
    <source>
        <dbReference type="Proteomes" id="UP000561181"/>
    </source>
</evidence>
<evidence type="ECO:0000256" key="2">
    <source>
        <dbReference type="ARBA" id="ARBA00022803"/>
    </source>
</evidence>
<evidence type="ECO:0000256" key="1">
    <source>
        <dbReference type="ARBA" id="ARBA00022737"/>
    </source>
</evidence>
<dbReference type="Pfam" id="PF14559">
    <property type="entry name" value="TPR_19"/>
    <property type="match status" value="1"/>
</dbReference>
<keyword evidence="5" id="KW-1185">Reference proteome</keyword>
<dbReference type="PANTHER" id="PTHR45586:SF1">
    <property type="entry name" value="LIPOPOLYSACCHARIDE ASSEMBLY PROTEIN B"/>
    <property type="match status" value="1"/>
</dbReference>
<gene>
    <name evidence="4" type="ORF">HKD42_06540</name>
</gene>
<dbReference type="InterPro" id="IPR019734">
    <property type="entry name" value="TPR_rpt"/>
</dbReference>
<keyword evidence="1" id="KW-0677">Repeat</keyword>
<dbReference type="PROSITE" id="PS50005">
    <property type="entry name" value="TPR"/>
    <property type="match status" value="1"/>
</dbReference>
<reference evidence="4 5" key="1">
    <citation type="submission" date="2020-04" db="EMBL/GenBank/DDBJ databases">
        <authorList>
            <person name="Liu A."/>
        </authorList>
    </citation>
    <scope>NUCLEOTIDE SEQUENCE [LARGE SCALE GENOMIC DNA]</scope>
    <source>
        <strain evidence="4 5">RZ02</strain>
    </source>
</reference>
<comment type="caution">
    <text evidence="4">The sequence shown here is derived from an EMBL/GenBank/DDBJ whole genome shotgun (WGS) entry which is preliminary data.</text>
</comment>
<dbReference type="Gene3D" id="1.25.40.10">
    <property type="entry name" value="Tetratricopeptide repeat domain"/>
    <property type="match status" value="2"/>
</dbReference>
<dbReference type="PANTHER" id="PTHR45586">
    <property type="entry name" value="TPR REPEAT-CONTAINING PROTEIN PA4667"/>
    <property type="match status" value="1"/>
</dbReference>
<dbReference type="Pfam" id="PF13432">
    <property type="entry name" value="TPR_16"/>
    <property type="match status" value="2"/>
</dbReference>